<proteinExistence type="predicted"/>
<dbReference type="Gene3D" id="3.40.33.10">
    <property type="entry name" value="CAP"/>
    <property type="match status" value="1"/>
</dbReference>
<accession>A0A9W7Y487</accession>
<protein>
    <recommendedName>
        <fullName evidence="2">SCP domain-containing protein</fullName>
    </recommendedName>
</protein>
<comment type="caution">
    <text evidence="3">The sequence shown here is derived from an EMBL/GenBank/DDBJ whole genome shotgun (WGS) entry which is preliminary data.</text>
</comment>
<dbReference type="EMBL" id="JANBOJ010000023">
    <property type="protein sequence ID" value="KAJ1724701.1"/>
    <property type="molecule type" value="Genomic_DNA"/>
</dbReference>
<feature type="domain" description="SCP" evidence="2">
    <location>
        <begin position="148"/>
        <end position="243"/>
    </location>
</feature>
<evidence type="ECO:0000313" key="4">
    <source>
        <dbReference type="Proteomes" id="UP001149813"/>
    </source>
</evidence>
<dbReference type="InterPro" id="IPR014044">
    <property type="entry name" value="CAP_dom"/>
</dbReference>
<dbReference type="Proteomes" id="UP001149813">
    <property type="component" value="Unassembled WGS sequence"/>
</dbReference>
<dbReference type="InterPro" id="IPR035940">
    <property type="entry name" value="CAP_sf"/>
</dbReference>
<sequence length="345" mass="37529">MKDRQSRYLSTVFVHSTLNKVAQKLGQSYADGTFESSSFNDLYNSQLAPLGQSVTASYKILGTFNTDAEYVREIEKAIYNSLFARNLDAVGLYQVDGVYTIVLSSGLKDKPASIEACPSSSSPYTPPDGSSAPGSIVNGIDLPRFLCRINQERVKAGGTAFVVHTALANEAQEQAKQMKSLGHYTVDGPRNVDDEIYAQRVNVKQLYWMAGDRYRNADALVNVLMSTYSNIVLDPNYQVVGVAQLDGFCHAIFAWSWVNAVGNREFYNNCGDIAIKGAAGSYTGKQMTILNYGPGYPAIPEFMANYDTGLSYYTTNITQVTVAGSGYPSSIPSPTSSAPPYSTLI</sequence>
<feature type="region of interest" description="Disordered" evidence="1">
    <location>
        <begin position="111"/>
        <end position="133"/>
    </location>
</feature>
<dbReference type="OrthoDB" id="5557989at2759"/>
<name>A0A9W7Y487_9FUNG</name>
<evidence type="ECO:0000259" key="2">
    <source>
        <dbReference type="Pfam" id="PF00188"/>
    </source>
</evidence>
<gene>
    <name evidence="3" type="ORF">LPJ53_001062</name>
</gene>
<keyword evidence="4" id="KW-1185">Reference proteome</keyword>
<reference evidence="3" key="1">
    <citation type="submission" date="2022-07" db="EMBL/GenBank/DDBJ databases">
        <title>Phylogenomic reconstructions and comparative analyses of Kickxellomycotina fungi.</title>
        <authorList>
            <person name="Reynolds N.K."/>
            <person name="Stajich J.E."/>
            <person name="Barry K."/>
            <person name="Grigoriev I.V."/>
            <person name="Crous P."/>
            <person name="Smith M.E."/>
        </authorList>
    </citation>
    <scope>NUCLEOTIDE SEQUENCE</scope>
    <source>
        <strain evidence="3">NBRC 32514</strain>
    </source>
</reference>
<dbReference type="AlphaFoldDB" id="A0A9W7Y487"/>
<evidence type="ECO:0000313" key="3">
    <source>
        <dbReference type="EMBL" id="KAJ1724701.1"/>
    </source>
</evidence>
<dbReference type="SUPFAM" id="SSF55797">
    <property type="entry name" value="PR-1-like"/>
    <property type="match status" value="1"/>
</dbReference>
<dbReference type="Pfam" id="PF00188">
    <property type="entry name" value="CAP"/>
    <property type="match status" value="1"/>
</dbReference>
<evidence type="ECO:0000256" key="1">
    <source>
        <dbReference type="SAM" id="MobiDB-lite"/>
    </source>
</evidence>
<dbReference type="Gene3D" id="2.70.50.70">
    <property type="match status" value="1"/>
</dbReference>
<organism evidence="3 4">
    <name type="scientific">Coemansia erecta</name>
    <dbReference type="NCBI Taxonomy" id="147472"/>
    <lineage>
        <taxon>Eukaryota</taxon>
        <taxon>Fungi</taxon>
        <taxon>Fungi incertae sedis</taxon>
        <taxon>Zoopagomycota</taxon>
        <taxon>Kickxellomycotina</taxon>
        <taxon>Kickxellomycetes</taxon>
        <taxon>Kickxellales</taxon>
        <taxon>Kickxellaceae</taxon>
        <taxon>Coemansia</taxon>
    </lineage>
</organism>